<dbReference type="GO" id="GO:0003676">
    <property type="term" value="F:nucleic acid binding"/>
    <property type="evidence" value="ECO:0007669"/>
    <property type="project" value="InterPro"/>
</dbReference>
<organism evidence="1 2">
    <name type="scientific">Araneus ventricosus</name>
    <name type="common">Orbweaver spider</name>
    <name type="synonym">Epeira ventricosa</name>
    <dbReference type="NCBI Taxonomy" id="182803"/>
    <lineage>
        <taxon>Eukaryota</taxon>
        <taxon>Metazoa</taxon>
        <taxon>Ecdysozoa</taxon>
        <taxon>Arthropoda</taxon>
        <taxon>Chelicerata</taxon>
        <taxon>Arachnida</taxon>
        <taxon>Araneae</taxon>
        <taxon>Araneomorphae</taxon>
        <taxon>Entelegynae</taxon>
        <taxon>Araneoidea</taxon>
        <taxon>Araneidae</taxon>
        <taxon>Araneus</taxon>
    </lineage>
</organism>
<name>A0A4Y2B064_ARAVE</name>
<dbReference type="AlphaFoldDB" id="A0A4Y2B064"/>
<sequence>MNLLNHDASPFLKENASCNGQFFKPPIEPLKRQTKAEGWFVENDQCSFSCQTLRRLRGVIPTSGVVLIQNNVRPHNAVVTQQLLEQFKWDLSDHPAHSPDLAKRGFETTDMKNA</sequence>
<dbReference type="EMBL" id="BGPR01000043">
    <property type="protein sequence ID" value="GBL85510.1"/>
    <property type="molecule type" value="Genomic_DNA"/>
</dbReference>
<reference evidence="1 2" key="1">
    <citation type="journal article" date="2019" name="Sci. Rep.">
        <title>Orb-weaving spider Araneus ventricosus genome elucidates the spidroin gene catalogue.</title>
        <authorList>
            <person name="Kono N."/>
            <person name="Nakamura H."/>
            <person name="Ohtoshi R."/>
            <person name="Moran D.A.P."/>
            <person name="Shinohara A."/>
            <person name="Yoshida Y."/>
            <person name="Fujiwara M."/>
            <person name="Mori M."/>
            <person name="Tomita M."/>
            <person name="Arakawa K."/>
        </authorList>
    </citation>
    <scope>NUCLEOTIDE SEQUENCE [LARGE SCALE GENOMIC DNA]</scope>
</reference>
<dbReference type="InterPro" id="IPR036397">
    <property type="entry name" value="RNaseH_sf"/>
</dbReference>
<evidence type="ECO:0008006" key="3">
    <source>
        <dbReference type="Google" id="ProtNLM"/>
    </source>
</evidence>
<protein>
    <recommendedName>
        <fullName evidence="3">Tc1-like transposase DDE domain-containing protein</fullName>
    </recommendedName>
</protein>
<evidence type="ECO:0000313" key="2">
    <source>
        <dbReference type="Proteomes" id="UP000499080"/>
    </source>
</evidence>
<dbReference type="OrthoDB" id="10017160at2759"/>
<comment type="caution">
    <text evidence="1">The sequence shown here is derived from an EMBL/GenBank/DDBJ whole genome shotgun (WGS) entry which is preliminary data.</text>
</comment>
<proteinExistence type="predicted"/>
<dbReference type="Proteomes" id="UP000499080">
    <property type="component" value="Unassembled WGS sequence"/>
</dbReference>
<accession>A0A4Y2B064</accession>
<evidence type="ECO:0000313" key="1">
    <source>
        <dbReference type="EMBL" id="GBL85510.1"/>
    </source>
</evidence>
<keyword evidence="2" id="KW-1185">Reference proteome</keyword>
<gene>
    <name evidence="1" type="ORF">AVEN_34672_1</name>
</gene>
<dbReference type="Gene3D" id="3.30.420.10">
    <property type="entry name" value="Ribonuclease H-like superfamily/Ribonuclease H"/>
    <property type="match status" value="1"/>
</dbReference>